<dbReference type="AlphaFoldDB" id="A0A2I0KQ65"/>
<reference evidence="1 2" key="1">
    <citation type="submission" date="2017-11" db="EMBL/GenBank/DDBJ databases">
        <title>De-novo sequencing of pomegranate (Punica granatum L.) genome.</title>
        <authorList>
            <person name="Akparov Z."/>
            <person name="Amiraslanov A."/>
            <person name="Hajiyeva S."/>
            <person name="Abbasov M."/>
            <person name="Kaur K."/>
            <person name="Hamwieh A."/>
            <person name="Solovyev V."/>
            <person name="Salamov A."/>
            <person name="Braich B."/>
            <person name="Kosarev P."/>
            <person name="Mahmoud A."/>
            <person name="Hajiyev E."/>
            <person name="Babayeva S."/>
            <person name="Izzatullayeva V."/>
            <person name="Mammadov A."/>
            <person name="Mammadov A."/>
            <person name="Sharifova S."/>
            <person name="Ojaghi J."/>
            <person name="Eynullazada K."/>
            <person name="Bayramov B."/>
            <person name="Abdulazimova A."/>
            <person name="Shahmuradov I."/>
        </authorList>
    </citation>
    <scope>NUCLEOTIDE SEQUENCE [LARGE SCALE GENOMIC DNA]</scope>
    <source>
        <strain evidence="2">cv. AG2017</strain>
        <tissue evidence="1">Leaf</tissue>
    </source>
</reference>
<evidence type="ECO:0000313" key="2">
    <source>
        <dbReference type="Proteomes" id="UP000233551"/>
    </source>
</evidence>
<keyword evidence="2" id="KW-1185">Reference proteome</keyword>
<sequence>MARPTVCPRLDHLDPPGRQITRIWNAFRLVDCTFIRLIVGDLPLLAECPIDWTFLRTAISFWDP</sequence>
<accession>A0A2I0KQ65</accession>
<dbReference type="EMBL" id="PGOL01000434">
    <property type="protein sequence ID" value="PKI70634.1"/>
    <property type="molecule type" value="Genomic_DNA"/>
</dbReference>
<organism evidence="1 2">
    <name type="scientific">Punica granatum</name>
    <name type="common">Pomegranate</name>
    <dbReference type="NCBI Taxonomy" id="22663"/>
    <lineage>
        <taxon>Eukaryota</taxon>
        <taxon>Viridiplantae</taxon>
        <taxon>Streptophyta</taxon>
        <taxon>Embryophyta</taxon>
        <taxon>Tracheophyta</taxon>
        <taxon>Spermatophyta</taxon>
        <taxon>Magnoliopsida</taxon>
        <taxon>eudicotyledons</taxon>
        <taxon>Gunneridae</taxon>
        <taxon>Pentapetalae</taxon>
        <taxon>rosids</taxon>
        <taxon>malvids</taxon>
        <taxon>Myrtales</taxon>
        <taxon>Lythraceae</taxon>
        <taxon>Punica</taxon>
    </lineage>
</organism>
<comment type="caution">
    <text evidence="1">The sequence shown here is derived from an EMBL/GenBank/DDBJ whole genome shotgun (WGS) entry which is preliminary data.</text>
</comment>
<gene>
    <name evidence="1" type="ORF">CRG98_008867</name>
</gene>
<evidence type="ECO:0000313" key="1">
    <source>
        <dbReference type="EMBL" id="PKI70634.1"/>
    </source>
</evidence>
<name>A0A2I0KQ65_PUNGR</name>
<dbReference type="Proteomes" id="UP000233551">
    <property type="component" value="Unassembled WGS sequence"/>
</dbReference>
<protein>
    <submittedName>
        <fullName evidence="1">Uncharacterized protein</fullName>
    </submittedName>
</protein>
<proteinExistence type="predicted"/>